<feature type="domain" description="GST N-terminal" evidence="1">
    <location>
        <begin position="1"/>
        <end position="79"/>
    </location>
</feature>
<evidence type="ECO:0000313" key="3">
    <source>
        <dbReference type="Proteomes" id="UP000215405"/>
    </source>
</evidence>
<keyword evidence="3" id="KW-1185">Reference proteome</keyword>
<dbReference type="Proteomes" id="UP000215405">
    <property type="component" value="Unassembled WGS sequence"/>
</dbReference>
<name>A0A231UTN0_9HYPH</name>
<dbReference type="InterPro" id="IPR036249">
    <property type="entry name" value="Thioredoxin-like_sf"/>
</dbReference>
<dbReference type="AlphaFoldDB" id="A0A231UTN0"/>
<accession>A0A231UTN0</accession>
<dbReference type="Gene3D" id="3.40.30.10">
    <property type="entry name" value="Glutaredoxin"/>
    <property type="match status" value="1"/>
</dbReference>
<proteinExistence type="predicted"/>
<dbReference type="Gene3D" id="1.20.1050.10">
    <property type="match status" value="1"/>
</dbReference>
<sequence>MPRLLYSDPSPYSAKARMGLTLANIAYESVPTDTSAEPAELMGSNPLGKIPVLILDDGRTIFDSGVILRYADRMSGNGVFPLEPDARLEAETMESLANGICDALVAMVYERRYRPEEKVHQDWIDRQIGKAERGFAHFEGDVPSLENGLHGGHIALRSAIGYAKLRKPDILQGCPKLGEWADGFDSARPDLAALLPK</sequence>
<dbReference type="PANTHER" id="PTHR42673">
    <property type="entry name" value="MALEYLACETOACETATE ISOMERASE"/>
    <property type="match status" value="1"/>
</dbReference>
<dbReference type="PANTHER" id="PTHR42673:SF4">
    <property type="entry name" value="MALEYLACETOACETATE ISOMERASE"/>
    <property type="match status" value="1"/>
</dbReference>
<dbReference type="GO" id="GO:0006749">
    <property type="term" value="P:glutathione metabolic process"/>
    <property type="evidence" value="ECO:0007669"/>
    <property type="project" value="TreeGrafter"/>
</dbReference>
<reference evidence="3" key="1">
    <citation type="journal article" date="2017" name="Int. J. Syst. Evol. Microbiol.">
        <title>Notoacmeibacter marinus gen. nov., sp. nov., isolated from the gut of a limpet and proposal of Notoacmeibacteraceae fam. nov. in the order Rhizobiales of the class Alphaproteobacteria.</title>
        <authorList>
            <person name="Huang Z."/>
            <person name="Guo F."/>
            <person name="Lai Q."/>
        </authorList>
    </citation>
    <scope>NUCLEOTIDE SEQUENCE [LARGE SCALE GENOMIC DNA]</scope>
    <source>
        <strain evidence="3">XMTR2A4</strain>
    </source>
</reference>
<evidence type="ECO:0000259" key="1">
    <source>
        <dbReference type="PROSITE" id="PS50404"/>
    </source>
</evidence>
<evidence type="ECO:0000313" key="2">
    <source>
        <dbReference type="EMBL" id="OXS99298.1"/>
    </source>
</evidence>
<dbReference type="Pfam" id="PF13409">
    <property type="entry name" value="GST_N_2"/>
    <property type="match status" value="1"/>
</dbReference>
<dbReference type="InterPro" id="IPR004045">
    <property type="entry name" value="Glutathione_S-Trfase_N"/>
</dbReference>
<dbReference type="GO" id="GO:0004364">
    <property type="term" value="F:glutathione transferase activity"/>
    <property type="evidence" value="ECO:0007669"/>
    <property type="project" value="TreeGrafter"/>
</dbReference>
<dbReference type="GO" id="GO:0016034">
    <property type="term" value="F:maleylacetoacetate isomerase activity"/>
    <property type="evidence" value="ECO:0007669"/>
    <property type="project" value="TreeGrafter"/>
</dbReference>
<gene>
    <name evidence="2" type="ORF">B7H23_14075</name>
</gene>
<dbReference type="GO" id="GO:0006559">
    <property type="term" value="P:L-phenylalanine catabolic process"/>
    <property type="evidence" value="ECO:0007669"/>
    <property type="project" value="TreeGrafter"/>
</dbReference>
<dbReference type="PROSITE" id="PS50404">
    <property type="entry name" value="GST_NTER"/>
    <property type="match status" value="1"/>
</dbReference>
<dbReference type="SUPFAM" id="SSF47616">
    <property type="entry name" value="GST C-terminal domain-like"/>
    <property type="match status" value="1"/>
</dbReference>
<dbReference type="RefSeq" id="WP_094078078.1">
    <property type="nucleotide sequence ID" value="NZ_NBYO01000003.1"/>
</dbReference>
<organism evidence="2 3">
    <name type="scientific">Notoacmeibacter marinus</name>
    <dbReference type="NCBI Taxonomy" id="1876515"/>
    <lineage>
        <taxon>Bacteria</taxon>
        <taxon>Pseudomonadati</taxon>
        <taxon>Pseudomonadota</taxon>
        <taxon>Alphaproteobacteria</taxon>
        <taxon>Hyphomicrobiales</taxon>
        <taxon>Notoacmeibacteraceae</taxon>
        <taxon>Notoacmeibacter</taxon>
    </lineage>
</organism>
<protein>
    <recommendedName>
        <fullName evidence="1">GST N-terminal domain-containing protein</fullName>
    </recommendedName>
</protein>
<dbReference type="CDD" id="cd03205">
    <property type="entry name" value="GST_C_6"/>
    <property type="match status" value="1"/>
</dbReference>
<dbReference type="SUPFAM" id="SSF52833">
    <property type="entry name" value="Thioredoxin-like"/>
    <property type="match status" value="1"/>
</dbReference>
<dbReference type="InterPro" id="IPR036282">
    <property type="entry name" value="Glutathione-S-Trfase_C_sf"/>
</dbReference>
<comment type="caution">
    <text evidence="2">The sequence shown here is derived from an EMBL/GenBank/DDBJ whole genome shotgun (WGS) entry which is preliminary data.</text>
</comment>
<dbReference type="EMBL" id="NBYO01000003">
    <property type="protein sequence ID" value="OXS99298.1"/>
    <property type="molecule type" value="Genomic_DNA"/>
</dbReference>